<gene>
    <name evidence="3" type="ORF">GCM10008957_42830</name>
</gene>
<reference evidence="3" key="2">
    <citation type="submission" date="2020-09" db="EMBL/GenBank/DDBJ databases">
        <authorList>
            <person name="Sun Q."/>
            <person name="Ohkuma M."/>
        </authorList>
    </citation>
    <scope>NUCLEOTIDE SEQUENCE</scope>
    <source>
        <strain evidence="3">JCM 31311</strain>
    </source>
</reference>
<feature type="domain" description="SWIM-type" evidence="2">
    <location>
        <begin position="54"/>
        <end position="91"/>
    </location>
</feature>
<dbReference type="AlphaFoldDB" id="A0A918FDZ3"/>
<proteinExistence type="predicted"/>
<dbReference type="PROSITE" id="PS50966">
    <property type="entry name" value="ZF_SWIM"/>
    <property type="match status" value="1"/>
</dbReference>
<organism evidence="3 4">
    <name type="scientific">Deinococcus ruber</name>
    <dbReference type="NCBI Taxonomy" id="1848197"/>
    <lineage>
        <taxon>Bacteria</taxon>
        <taxon>Thermotogati</taxon>
        <taxon>Deinococcota</taxon>
        <taxon>Deinococci</taxon>
        <taxon>Deinococcales</taxon>
        <taxon>Deinococcaceae</taxon>
        <taxon>Deinococcus</taxon>
    </lineage>
</organism>
<keyword evidence="1" id="KW-0862">Zinc</keyword>
<keyword evidence="1" id="KW-0479">Metal-binding</keyword>
<sequence>MSAETLTAAAVLAWAGGTSVSRGRSYVRELDRLVAQPGPGGLSLSGTAYGQDAYQVRGTVQAGQVTGAHCSCPVGSGGTCKHAAALLTRSAELPGDFQQVPPLSELLGPLTTGQLHRLIEQMLSASPELLALVYRSGPVSAQAASIPALFRMVKGHYHDGWQYEEEGLDTTDLEAVLDGADAVSAFDPQQALSMYVEMVRNIEAAYETWADEDDEPFDDLMVAAVGGLLMLIGEGQLGDDDRSRAFAVLTGLENPLHLARSSALASAAEALSEAEQATLQRLFQAQYDDPDTYYRPVFARALTQVIPRRQQTPDQREALLLISRDTQELIGFYLTSDDQDAPAKLVGYLTSSNAPLEPFFTLFEEHAAEEVLEQCIVQRLKRQGGPGRLGPEAHWLFDRYVTSGRHEQAHALATTGLLNTAEVGWERLLRQVSLDWRKDWNAVFTTLQQKTPLHEQLLQLLLTDQHALADAEAFDRQRQGAFSVHLRAELATRLAQDATTRSRAAEVYAELAERLINLRGRNNYIEAARYLVSMQQLIGTEGTRAHVQTLAQKYKNLPSLRDELRKAHLL</sequence>
<evidence type="ECO:0000259" key="2">
    <source>
        <dbReference type="PROSITE" id="PS50966"/>
    </source>
</evidence>
<evidence type="ECO:0000256" key="1">
    <source>
        <dbReference type="PROSITE-ProRule" id="PRU00325"/>
    </source>
</evidence>
<name>A0A918FDZ3_9DEIO</name>
<dbReference type="RefSeq" id="WP_189092552.1">
    <property type="nucleotide sequence ID" value="NZ_BMQL01000039.1"/>
</dbReference>
<dbReference type="Pfam" id="PF04434">
    <property type="entry name" value="SWIM"/>
    <property type="match status" value="1"/>
</dbReference>
<keyword evidence="1" id="KW-0863">Zinc-finger</keyword>
<protein>
    <recommendedName>
        <fullName evidence="2">SWIM-type domain-containing protein</fullName>
    </recommendedName>
</protein>
<dbReference type="GO" id="GO:0008270">
    <property type="term" value="F:zinc ion binding"/>
    <property type="evidence" value="ECO:0007669"/>
    <property type="project" value="UniProtKB-KW"/>
</dbReference>
<comment type="caution">
    <text evidence="3">The sequence shown here is derived from an EMBL/GenBank/DDBJ whole genome shotgun (WGS) entry which is preliminary data.</text>
</comment>
<dbReference type="EMBL" id="BMQL01000039">
    <property type="protein sequence ID" value="GGR26796.1"/>
    <property type="molecule type" value="Genomic_DNA"/>
</dbReference>
<keyword evidence="4" id="KW-1185">Reference proteome</keyword>
<accession>A0A918FDZ3</accession>
<dbReference type="InterPro" id="IPR007527">
    <property type="entry name" value="Znf_SWIM"/>
</dbReference>
<dbReference type="Proteomes" id="UP000603865">
    <property type="component" value="Unassembled WGS sequence"/>
</dbReference>
<evidence type="ECO:0000313" key="3">
    <source>
        <dbReference type="EMBL" id="GGR26796.1"/>
    </source>
</evidence>
<evidence type="ECO:0000313" key="4">
    <source>
        <dbReference type="Proteomes" id="UP000603865"/>
    </source>
</evidence>
<reference evidence="3" key="1">
    <citation type="journal article" date="2014" name="Int. J. Syst. Evol. Microbiol.">
        <title>Complete genome sequence of Corynebacterium casei LMG S-19264T (=DSM 44701T), isolated from a smear-ripened cheese.</title>
        <authorList>
            <consortium name="US DOE Joint Genome Institute (JGI-PGF)"/>
            <person name="Walter F."/>
            <person name="Albersmeier A."/>
            <person name="Kalinowski J."/>
            <person name="Ruckert C."/>
        </authorList>
    </citation>
    <scope>NUCLEOTIDE SEQUENCE</scope>
    <source>
        <strain evidence="3">JCM 31311</strain>
    </source>
</reference>